<keyword evidence="10" id="KW-1185">Reference proteome</keyword>
<protein>
    <recommendedName>
        <fullName evidence="2">shikimate dehydrogenase (NADP(+))</fullName>
        <ecNumber evidence="2">1.1.1.25</ecNumber>
    </recommendedName>
</protein>
<evidence type="ECO:0000256" key="6">
    <source>
        <dbReference type="ARBA" id="ARBA00049442"/>
    </source>
</evidence>
<keyword evidence="4 9" id="KW-0560">Oxidoreductase</keyword>
<reference evidence="9 10" key="1">
    <citation type="submission" date="2020-08" db="EMBL/GenBank/DDBJ databases">
        <title>Genomic Encyclopedia of Type Strains, Phase IV (KMG-IV): sequencing the most valuable type-strain genomes for metagenomic binning, comparative biology and taxonomic classification.</title>
        <authorList>
            <person name="Goeker M."/>
        </authorList>
    </citation>
    <scope>NUCLEOTIDE SEQUENCE [LARGE SCALE GENOMIC DNA]</scope>
    <source>
        <strain evidence="9 10">DSM 100211</strain>
    </source>
</reference>
<dbReference type="InterPro" id="IPR046346">
    <property type="entry name" value="Aminoacid_DH-like_N_sf"/>
</dbReference>
<dbReference type="Proteomes" id="UP000574761">
    <property type="component" value="Unassembled WGS sequence"/>
</dbReference>
<evidence type="ECO:0000256" key="2">
    <source>
        <dbReference type="ARBA" id="ARBA00012962"/>
    </source>
</evidence>
<proteinExistence type="predicted"/>
<dbReference type="SUPFAM" id="SSF51735">
    <property type="entry name" value="NAD(P)-binding Rossmann-fold domains"/>
    <property type="match status" value="1"/>
</dbReference>
<evidence type="ECO:0000256" key="1">
    <source>
        <dbReference type="ARBA" id="ARBA00004871"/>
    </source>
</evidence>
<dbReference type="PANTHER" id="PTHR21089">
    <property type="entry name" value="SHIKIMATE DEHYDROGENASE"/>
    <property type="match status" value="1"/>
</dbReference>
<dbReference type="EMBL" id="JACIEE010000012">
    <property type="protein sequence ID" value="MBB3979590.1"/>
    <property type="molecule type" value="Genomic_DNA"/>
</dbReference>
<feature type="domain" description="Shikimate dehydrogenase substrate binding N-terminal" evidence="8">
    <location>
        <begin position="18"/>
        <end position="101"/>
    </location>
</feature>
<dbReference type="GO" id="GO:0019632">
    <property type="term" value="P:shikimate metabolic process"/>
    <property type="evidence" value="ECO:0007669"/>
    <property type="project" value="TreeGrafter"/>
</dbReference>
<name>A0A7W6DFE2_9HYPH</name>
<evidence type="ECO:0000313" key="9">
    <source>
        <dbReference type="EMBL" id="MBB3979590.1"/>
    </source>
</evidence>
<dbReference type="GO" id="GO:0050661">
    <property type="term" value="F:NADP binding"/>
    <property type="evidence" value="ECO:0007669"/>
    <property type="project" value="TreeGrafter"/>
</dbReference>
<dbReference type="AlphaFoldDB" id="A0A7W6DFE2"/>
<dbReference type="Pfam" id="PF01488">
    <property type="entry name" value="Shikimate_DH"/>
    <property type="match status" value="1"/>
</dbReference>
<dbReference type="GO" id="GO:0005829">
    <property type="term" value="C:cytosol"/>
    <property type="evidence" value="ECO:0007669"/>
    <property type="project" value="TreeGrafter"/>
</dbReference>
<keyword evidence="5" id="KW-0057">Aromatic amino acid biosynthesis</keyword>
<dbReference type="SUPFAM" id="SSF53223">
    <property type="entry name" value="Aminoacid dehydrogenase-like, N-terminal domain"/>
    <property type="match status" value="1"/>
</dbReference>
<evidence type="ECO:0000259" key="7">
    <source>
        <dbReference type="Pfam" id="PF01488"/>
    </source>
</evidence>
<dbReference type="GO" id="GO:0009073">
    <property type="term" value="P:aromatic amino acid family biosynthetic process"/>
    <property type="evidence" value="ECO:0007669"/>
    <property type="project" value="UniProtKB-KW"/>
</dbReference>
<dbReference type="GO" id="GO:0009423">
    <property type="term" value="P:chorismate biosynthetic process"/>
    <property type="evidence" value="ECO:0007669"/>
    <property type="project" value="UniProtKB-UniPathway"/>
</dbReference>
<evidence type="ECO:0000256" key="3">
    <source>
        <dbReference type="ARBA" id="ARBA00022857"/>
    </source>
</evidence>
<sequence>MTGRDLTTITGKTRVLAILADPIGHVKAPPGINAIAIRRARDAVMVPFQVAPEHLVAFAVSLRTLKSFDGGIVTVPHKGAMAGICDEISSRARMMGAVNVIRREDDGRLVGDMLDGVGFVAGLGSKGISVEGKRVYLVGAGGAASAIAFALVEASIAHLTLANRTSDKAQDLCDRIRSHAPDASVSVGTTDPAGHDIVINGTSLGMKPGDPLPLDAAGLAPGMIVAEVIMEPETTPLLAAAGEKGCRTHPGKPMLEQQLELMASFFKL</sequence>
<keyword evidence="5" id="KW-0028">Amino-acid biosynthesis</keyword>
<feature type="domain" description="Quinate/shikimate 5-dehydrogenase/glutamyl-tRNA reductase" evidence="7">
    <location>
        <begin position="129"/>
        <end position="182"/>
    </location>
</feature>
<evidence type="ECO:0000259" key="8">
    <source>
        <dbReference type="Pfam" id="PF08501"/>
    </source>
</evidence>
<evidence type="ECO:0000256" key="4">
    <source>
        <dbReference type="ARBA" id="ARBA00023002"/>
    </source>
</evidence>
<dbReference type="InterPro" id="IPR022893">
    <property type="entry name" value="Shikimate_DH_fam"/>
</dbReference>
<dbReference type="CDD" id="cd01065">
    <property type="entry name" value="NAD_bind_Shikimate_DH"/>
    <property type="match status" value="1"/>
</dbReference>
<comment type="pathway">
    <text evidence="1">Metabolic intermediate biosynthesis; chorismate biosynthesis; chorismate from D-erythrose 4-phosphate and phosphoenolpyruvate: step 4/7.</text>
</comment>
<dbReference type="PANTHER" id="PTHR21089:SF1">
    <property type="entry name" value="BIFUNCTIONAL 3-DEHYDROQUINATE DEHYDRATASE_SHIKIMATE DEHYDROGENASE, CHLOROPLASTIC"/>
    <property type="match status" value="1"/>
</dbReference>
<dbReference type="Pfam" id="PF08501">
    <property type="entry name" value="Shikimate_dh_N"/>
    <property type="match status" value="1"/>
</dbReference>
<evidence type="ECO:0000313" key="10">
    <source>
        <dbReference type="Proteomes" id="UP000574761"/>
    </source>
</evidence>
<dbReference type="InterPro" id="IPR006151">
    <property type="entry name" value="Shikm_DH/Glu-tRNA_Rdtase"/>
</dbReference>
<organism evidence="9 10">
    <name type="scientific">Mycoplana azooxidifex</name>
    <dbReference type="NCBI Taxonomy" id="1636188"/>
    <lineage>
        <taxon>Bacteria</taxon>
        <taxon>Pseudomonadati</taxon>
        <taxon>Pseudomonadota</taxon>
        <taxon>Alphaproteobacteria</taxon>
        <taxon>Hyphomicrobiales</taxon>
        <taxon>Rhizobiaceae</taxon>
        <taxon>Mycoplana</taxon>
    </lineage>
</organism>
<dbReference type="Gene3D" id="3.40.50.720">
    <property type="entry name" value="NAD(P)-binding Rossmann-like Domain"/>
    <property type="match status" value="1"/>
</dbReference>
<comment type="caution">
    <text evidence="9">The sequence shown here is derived from an EMBL/GenBank/DDBJ whole genome shotgun (WGS) entry which is preliminary data.</text>
</comment>
<comment type="catalytic activity">
    <reaction evidence="6">
        <text>shikimate + NADP(+) = 3-dehydroshikimate + NADPH + H(+)</text>
        <dbReference type="Rhea" id="RHEA:17737"/>
        <dbReference type="ChEBI" id="CHEBI:15378"/>
        <dbReference type="ChEBI" id="CHEBI:16630"/>
        <dbReference type="ChEBI" id="CHEBI:36208"/>
        <dbReference type="ChEBI" id="CHEBI:57783"/>
        <dbReference type="ChEBI" id="CHEBI:58349"/>
        <dbReference type="EC" id="1.1.1.25"/>
    </reaction>
</comment>
<dbReference type="InterPro" id="IPR036291">
    <property type="entry name" value="NAD(P)-bd_dom_sf"/>
</dbReference>
<dbReference type="InterPro" id="IPR013708">
    <property type="entry name" value="Shikimate_DH-bd_N"/>
</dbReference>
<keyword evidence="3" id="KW-0521">NADP</keyword>
<dbReference type="EC" id="1.1.1.25" evidence="2"/>
<evidence type="ECO:0000256" key="5">
    <source>
        <dbReference type="ARBA" id="ARBA00023141"/>
    </source>
</evidence>
<dbReference type="RefSeq" id="WP_183807820.1">
    <property type="nucleotide sequence ID" value="NZ_JACIEE010000012.1"/>
</dbReference>
<dbReference type="Gene3D" id="3.40.50.10860">
    <property type="entry name" value="Leucine Dehydrogenase, chain A, domain 1"/>
    <property type="match status" value="1"/>
</dbReference>
<dbReference type="UniPathway" id="UPA00053">
    <property type="reaction ID" value="UER00087"/>
</dbReference>
<gene>
    <name evidence="9" type="ORF">GGQ64_004834</name>
</gene>
<dbReference type="GO" id="GO:0004764">
    <property type="term" value="F:shikimate 3-dehydrogenase (NADP+) activity"/>
    <property type="evidence" value="ECO:0007669"/>
    <property type="project" value="UniProtKB-EC"/>
</dbReference>
<accession>A0A7W6DFE2</accession>